<reference evidence="1" key="1">
    <citation type="submission" date="2020-12" db="EMBL/GenBank/DDBJ databases">
        <title>Metabolic potential, ecology and presence of endohyphal bacteria is reflected in genomic diversity of Mucoromycotina.</title>
        <authorList>
            <person name="Muszewska A."/>
            <person name="Okrasinska A."/>
            <person name="Steczkiewicz K."/>
            <person name="Drgas O."/>
            <person name="Orlowska M."/>
            <person name="Perlinska-Lenart U."/>
            <person name="Aleksandrzak-Piekarczyk T."/>
            <person name="Szatraj K."/>
            <person name="Zielenkiewicz U."/>
            <person name="Pilsyk S."/>
            <person name="Malc E."/>
            <person name="Mieczkowski P."/>
            <person name="Kruszewska J.S."/>
            <person name="Biernat P."/>
            <person name="Pawlowska J."/>
        </authorList>
    </citation>
    <scope>NUCLEOTIDE SEQUENCE</scope>
    <source>
        <strain evidence="1">WA0000051536</strain>
    </source>
</reference>
<dbReference type="Proteomes" id="UP000612746">
    <property type="component" value="Unassembled WGS sequence"/>
</dbReference>
<evidence type="ECO:0000313" key="1">
    <source>
        <dbReference type="EMBL" id="KAG2172643.1"/>
    </source>
</evidence>
<protein>
    <submittedName>
        <fullName evidence="1">Uncharacterized protein</fullName>
    </submittedName>
</protein>
<keyword evidence="2" id="KW-1185">Reference proteome</keyword>
<dbReference type="AlphaFoldDB" id="A0A8H7UAC6"/>
<sequence length="89" mass="9921">MLDGNWFARLNKLFLGTRNPSPCLGTRFKSPNSRDWSSFSHRAILYLSLAALHLNISPSMAVISFNVASAYVDMHSQASIVPWTLAHTD</sequence>
<evidence type="ECO:0000313" key="2">
    <source>
        <dbReference type="Proteomes" id="UP000612746"/>
    </source>
</evidence>
<accession>A0A8H7UAC6</accession>
<comment type="caution">
    <text evidence="1">The sequence shown here is derived from an EMBL/GenBank/DDBJ whole genome shotgun (WGS) entry which is preliminary data.</text>
</comment>
<gene>
    <name evidence="1" type="ORF">INT44_002658</name>
</gene>
<proteinExistence type="predicted"/>
<dbReference type="EMBL" id="JAEPRA010000022">
    <property type="protein sequence ID" value="KAG2172643.1"/>
    <property type="molecule type" value="Genomic_DNA"/>
</dbReference>
<organism evidence="1 2">
    <name type="scientific">Umbelopsis vinacea</name>
    <dbReference type="NCBI Taxonomy" id="44442"/>
    <lineage>
        <taxon>Eukaryota</taxon>
        <taxon>Fungi</taxon>
        <taxon>Fungi incertae sedis</taxon>
        <taxon>Mucoromycota</taxon>
        <taxon>Mucoromycotina</taxon>
        <taxon>Umbelopsidomycetes</taxon>
        <taxon>Umbelopsidales</taxon>
        <taxon>Umbelopsidaceae</taxon>
        <taxon>Umbelopsis</taxon>
    </lineage>
</organism>
<name>A0A8H7UAC6_9FUNG</name>